<reference evidence="2" key="1">
    <citation type="submission" date="2017-01" db="EMBL/GenBank/DDBJ databases">
        <title>Identification and molecular characterization of begomoviruses infecting bean crops in Northwestern Region of Argentina (NOA).</title>
        <authorList>
            <person name="Varela G."/>
            <person name="Avalos V."/>
            <person name="Laguna I.G."/>
            <person name="Rodriguez Pardina P."/>
        </authorList>
    </citation>
    <scope>NUCLEOTIDE SEQUENCE</scope>
    <source>
        <strain evidence="2">Beatuc</strain>
    </source>
</reference>
<evidence type="ECO:0000313" key="2">
    <source>
        <dbReference type="EMBL" id="ASR73675.1"/>
    </source>
</evidence>
<accession>A0A222YRN4</accession>
<dbReference type="InterPro" id="IPR006892">
    <property type="entry name" value="Gemini_AC4_5_cons_dom_1"/>
</dbReference>
<protein>
    <submittedName>
        <fullName evidence="2">AC5</fullName>
    </submittedName>
</protein>
<proteinExistence type="predicted"/>
<evidence type="ECO:0000259" key="1">
    <source>
        <dbReference type="Pfam" id="PF04807"/>
    </source>
</evidence>
<dbReference type="EMBL" id="KY555800">
    <property type="protein sequence ID" value="ASR73675.1"/>
    <property type="molecule type" value="Genomic_DNA"/>
</dbReference>
<sequence length="105" mass="11931">MILVFPCLLMIIHHMIVDLPETPHKSLLVASILSTRNLSIKPMHHLVAITKIVLHSGSTRLIIKHIKHLAKIHRGPIRSPIPDQPENDAVRVVLQFNIFVHPYLP</sequence>
<organism evidence="2">
    <name type="scientific">Tomato mottle wrinkle virus</name>
    <dbReference type="NCBI Taxonomy" id="1266458"/>
    <lineage>
        <taxon>Viruses</taxon>
        <taxon>Monodnaviria</taxon>
        <taxon>Shotokuvirae</taxon>
        <taxon>Cressdnaviricota</taxon>
        <taxon>Repensiviricetes</taxon>
        <taxon>Geplafuvirales</taxon>
        <taxon>Geminiviridae</taxon>
        <taxon>Begomovirus</taxon>
        <taxon>Begomovirus solanumargentinaense</taxon>
    </lineage>
</organism>
<dbReference type="Pfam" id="PF04807">
    <property type="entry name" value="Gemini_AC4_5"/>
    <property type="match status" value="1"/>
</dbReference>
<feature type="domain" description="Geminivirus AC4/5 conserved" evidence="1">
    <location>
        <begin position="51"/>
        <end position="83"/>
    </location>
</feature>
<name>A0A222YRN4_9GEMI</name>